<dbReference type="AlphaFoldDB" id="A0A830EJQ2"/>
<proteinExistence type="predicted"/>
<name>A0A830EJQ2_9CREN</name>
<evidence type="ECO:0000313" key="3">
    <source>
        <dbReference type="EMBL" id="GGI83660.1"/>
    </source>
</evidence>
<keyword evidence="1" id="KW-0175">Coiled coil</keyword>
<accession>A0A830EJQ2</accession>
<organism evidence="3 4">
    <name type="scientific">Vulcanisaeta souniana JCM 11219</name>
    <dbReference type="NCBI Taxonomy" id="1293586"/>
    <lineage>
        <taxon>Archaea</taxon>
        <taxon>Thermoproteota</taxon>
        <taxon>Thermoprotei</taxon>
        <taxon>Thermoproteales</taxon>
        <taxon>Thermoproteaceae</taxon>
        <taxon>Vulcanisaeta</taxon>
    </lineage>
</organism>
<dbReference type="EMBL" id="AP026830">
    <property type="protein sequence ID" value="BDR93001.1"/>
    <property type="molecule type" value="Genomic_DNA"/>
</dbReference>
<dbReference type="EMBL" id="BMNM01000010">
    <property type="protein sequence ID" value="GGI83660.1"/>
    <property type="molecule type" value="Genomic_DNA"/>
</dbReference>
<sequence length="154" mass="17184">MVSLIFIFNQYLGIMDLIEKISELRILMNRLESKYPELSELSSLINDIITKCVSLSDVVLNIYSMADSAAHGLIFERNAPSIDLNSALIGKYLSIINNSEDLNDALAKVSSQEKQLLIDAIRVLKKRGAIDLDVNYDEEGLKVKIISRVNDGIP</sequence>
<keyword evidence="5" id="KW-1185">Reference proteome</keyword>
<reference evidence="3" key="2">
    <citation type="submission" date="2020-09" db="EMBL/GenBank/DDBJ databases">
        <authorList>
            <person name="Sun Q."/>
            <person name="Ohkuma M."/>
        </authorList>
    </citation>
    <scope>NUCLEOTIDE SEQUENCE</scope>
    <source>
        <strain evidence="3">JCM 11219</strain>
    </source>
</reference>
<evidence type="ECO:0000313" key="2">
    <source>
        <dbReference type="EMBL" id="BDR93001.1"/>
    </source>
</evidence>
<reference evidence="5" key="3">
    <citation type="submission" date="2022-09" db="EMBL/GenBank/DDBJ databases">
        <title>Complete genome sequence of Vulcanisaeta souniana.</title>
        <authorList>
            <person name="Kato S."/>
            <person name="Itoh T."/>
            <person name="Ohkuma M."/>
        </authorList>
    </citation>
    <scope>NUCLEOTIDE SEQUENCE [LARGE SCALE GENOMIC DNA]</scope>
    <source>
        <strain evidence="5">JCM 11219</strain>
    </source>
</reference>
<dbReference type="Proteomes" id="UP000657075">
    <property type="component" value="Unassembled WGS sequence"/>
</dbReference>
<feature type="coiled-coil region" evidence="1">
    <location>
        <begin position="14"/>
        <end position="41"/>
    </location>
</feature>
<evidence type="ECO:0000313" key="4">
    <source>
        <dbReference type="Proteomes" id="UP000657075"/>
    </source>
</evidence>
<reference evidence="2" key="4">
    <citation type="journal article" date="2023" name="Microbiol. Resour. Announc.">
        <title>Complete Genome Sequence of Vulcanisaeta souniana Strain IC-059, a Hyperthermophilic Archaeon Isolated from Hot Spring Water in Japan.</title>
        <authorList>
            <person name="Kato S."/>
            <person name="Itoh T."/>
            <person name="Wu L."/>
            <person name="Ma J."/>
            <person name="Ohkuma M."/>
        </authorList>
    </citation>
    <scope>NUCLEOTIDE SEQUENCE</scope>
    <source>
        <strain evidence="2">JCM 11219</strain>
    </source>
</reference>
<gene>
    <name evidence="3" type="ORF">GCM10007112_20590</name>
    <name evidence="2" type="ORF">Vsou_20940</name>
</gene>
<dbReference type="Proteomes" id="UP001060771">
    <property type="component" value="Chromosome"/>
</dbReference>
<evidence type="ECO:0000256" key="1">
    <source>
        <dbReference type="SAM" id="Coils"/>
    </source>
</evidence>
<evidence type="ECO:0000313" key="5">
    <source>
        <dbReference type="Proteomes" id="UP001060771"/>
    </source>
</evidence>
<protein>
    <submittedName>
        <fullName evidence="3">Uncharacterized protein</fullName>
    </submittedName>
</protein>
<reference evidence="3" key="1">
    <citation type="journal article" date="2014" name="Int. J. Syst. Evol. Microbiol.">
        <title>Complete genome sequence of Corynebacterium casei LMG S-19264T (=DSM 44701T), isolated from a smear-ripened cheese.</title>
        <authorList>
            <consortium name="US DOE Joint Genome Institute (JGI-PGF)"/>
            <person name="Walter F."/>
            <person name="Albersmeier A."/>
            <person name="Kalinowski J."/>
            <person name="Ruckert C."/>
        </authorList>
    </citation>
    <scope>NUCLEOTIDE SEQUENCE</scope>
    <source>
        <strain evidence="3">JCM 11219</strain>
    </source>
</reference>